<keyword evidence="5" id="KW-0670">Pyruvate</keyword>
<dbReference type="InterPro" id="IPR041621">
    <property type="entry name" value="PDH_E1_M"/>
</dbReference>
<dbReference type="InParanoid" id="A0A4V3CSF0"/>
<reference evidence="5 6" key="1">
    <citation type="submission" date="2019-03" db="EMBL/GenBank/DDBJ databases">
        <title>Genomic Encyclopedia of Type Strains, Phase IV (KMG-IV): sequencing the most valuable type-strain genomes for metagenomic binning, comparative biology and taxonomic classification.</title>
        <authorList>
            <person name="Goeker M."/>
        </authorList>
    </citation>
    <scope>NUCLEOTIDE SEQUENCE [LARGE SCALE GENOMIC DNA]</scope>
    <source>
        <strain evidence="5 6">DSM 16998</strain>
    </source>
</reference>
<dbReference type="AlphaFoldDB" id="A0A4V3CSF0"/>
<dbReference type="GO" id="GO:0016491">
    <property type="term" value="F:oxidoreductase activity"/>
    <property type="evidence" value="ECO:0007669"/>
    <property type="project" value="InterPro"/>
</dbReference>
<dbReference type="InterPro" id="IPR004660">
    <property type="entry name" value="PDH_E1"/>
</dbReference>
<keyword evidence="2" id="KW-0786">Thiamine pyrophosphate</keyword>
<dbReference type="InterPro" id="IPR029061">
    <property type="entry name" value="THDP-binding"/>
</dbReference>
<evidence type="ECO:0000259" key="3">
    <source>
        <dbReference type="Pfam" id="PF17831"/>
    </source>
</evidence>
<evidence type="ECO:0000313" key="6">
    <source>
        <dbReference type="Proteomes" id="UP000295361"/>
    </source>
</evidence>
<evidence type="ECO:0000259" key="4">
    <source>
        <dbReference type="Pfam" id="PF22613"/>
    </source>
</evidence>
<dbReference type="InterPro" id="IPR051157">
    <property type="entry name" value="PDH/Transketolase"/>
</dbReference>
<organism evidence="5 6">
    <name type="scientific">Roseateles toxinivorans</name>
    <dbReference type="NCBI Taxonomy" id="270368"/>
    <lineage>
        <taxon>Bacteria</taxon>
        <taxon>Pseudomonadati</taxon>
        <taxon>Pseudomonadota</taxon>
        <taxon>Betaproteobacteria</taxon>
        <taxon>Burkholderiales</taxon>
        <taxon>Sphaerotilaceae</taxon>
        <taxon>Roseateles</taxon>
    </lineage>
</organism>
<sequence>MSDFWQFPTGSMGLGPISSIYHARFIRYLQHRGLHNTAGRRVWGVFGDGEMDEPESMCALTLAAREKLDNLTWVINCNLQRLDGPVRGNGRIIDELEALFTGAGWRVIKLVWGSDWDGLFARDLSGALARVFSQTVDGQFQTFAAKDGRYNREHFFGQDPALAALAQGLSDEQIDRLKRGGHDLVKIYAAYHAAAHTVGQPVVILAQTKKGYGMGDAGQGRMTAHQQKKLEREELLTFRNRFNLPLTDEQAAALKFVKPADDSPEMRYLHARRTALGGTMPSRRRQADALAVPPLAQYGDFALKADGKEMSTTMAFVRMLGGLLKDAQLGPRVVPIVADEARTFGMASLFKQIGIYSCAAQNYEPEDIGSLMSYREATNGQILEEGISEAGALSSWTAVATSYSVHNLPMLPFYIYYSMFGFQRVGDLIWAAADQRARGFLLGATAGRTTLGGEGLQHQDGSSLVQAAQIPNCRAYDPCFVGEFAVILDYGMRQMLQEQQDVFYYVTLKNENYAQPSLPEGAQADVIRGLYRFANVAVEKPVAGAPMRLIGSGTILREIIAASELLRDDWQIASEVWSATSFSELAREAREVERFNRLHPEQPQRLSHVARCLTGNAPVIAASDYVRAWPQAIAGSFEAPFTVLGTDGFGRSDTRAALRNLFEVNRHHIVLAALDALARAGAIDRALCMQAIQRYDIDTEGEASWTC</sequence>
<dbReference type="SUPFAM" id="SSF52922">
    <property type="entry name" value="TK C-terminal domain-like"/>
    <property type="match status" value="1"/>
</dbReference>
<dbReference type="PANTHER" id="PTHR43825">
    <property type="entry name" value="PYRUVATE DEHYDROGENASE E1 COMPONENT"/>
    <property type="match status" value="1"/>
</dbReference>
<keyword evidence="6" id="KW-1185">Reference proteome</keyword>
<dbReference type="Proteomes" id="UP000295361">
    <property type="component" value="Unassembled WGS sequence"/>
</dbReference>
<dbReference type="PANTHER" id="PTHR43825:SF3">
    <property type="entry name" value="PYRUVATE DEHYDROGENASE E1 COMPONENT"/>
    <property type="match status" value="1"/>
</dbReference>
<dbReference type="Pfam" id="PF17831">
    <property type="entry name" value="PDH_E1_M"/>
    <property type="match status" value="1"/>
</dbReference>
<dbReference type="Pfam" id="PF22613">
    <property type="entry name" value="Transketolase_C_1"/>
    <property type="match status" value="1"/>
</dbReference>
<dbReference type="InterPro" id="IPR055152">
    <property type="entry name" value="Transketolase-like_C_2"/>
</dbReference>
<dbReference type="Gene3D" id="3.40.50.920">
    <property type="match status" value="1"/>
</dbReference>
<dbReference type="FunFam" id="3.40.50.970:FF:000011">
    <property type="entry name" value="Pyruvate dehydrogenase E1 component"/>
    <property type="match status" value="1"/>
</dbReference>
<comment type="caution">
    <text evidence="5">The sequence shown here is derived from an EMBL/GenBank/DDBJ whole genome shotgun (WGS) entry which is preliminary data.</text>
</comment>
<dbReference type="InterPro" id="IPR009014">
    <property type="entry name" value="Transketo_C/PFOR_II"/>
</dbReference>
<protein>
    <submittedName>
        <fullName evidence="5">Pyruvate dehydrogenase E1 component</fullName>
    </submittedName>
</protein>
<accession>A0A4V3CSF0</accession>
<dbReference type="EMBL" id="SNXS01000016">
    <property type="protein sequence ID" value="TDP60402.1"/>
    <property type="molecule type" value="Genomic_DNA"/>
</dbReference>
<feature type="domain" description="Transketolase-like C-terminal" evidence="4">
    <location>
        <begin position="537"/>
        <end position="664"/>
    </location>
</feature>
<gene>
    <name evidence="5" type="ORF">DES47_1161</name>
</gene>
<dbReference type="SUPFAM" id="SSF52518">
    <property type="entry name" value="Thiamin diphosphate-binding fold (THDP-binding)"/>
    <property type="match status" value="2"/>
</dbReference>
<comment type="cofactor">
    <cofactor evidence="1">
        <name>thiamine diphosphate</name>
        <dbReference type="ChEBI" id="CHEBI:58937"/>
    </cofactor>
</comment>
<evidence type="ECO:0000256" key="2">
    <source>
        <dbReference type="ARBA" id="ARBA00023052"/>
    </source>
</evidence>
<feature type="domain" description="Pyruvate dehydrogenase E1 component middle" evidence="3">
    <location>
        <begin position="305"/>
        <end position="516"/>
    </location>
</feature>
<dbReference type="Gene3D" id="3.40.50.970">
    <property type="match status" value="2"/>
</dbReference>
<name>A0A4V3CSF0_9BURK</name>
<evidence type="ECO:0000313" key="5">
    <source>
        <dbReference type="EMBL" id="TDP60402.1"/>
    </source>
</evidence>
<dbReference type="NCBIfam" id="TIGR00759">
    <property type="entry name" value="aceE"/>
    <property type="match status" value="1"/>
</dbReference>
<proteinExistence type="predicted"/>
<evidence type="ECO:0000256" key="1">
    <source>
        <dbReference type="ARBA" id="ARBA00001964"/>
    </source>
</evidence>